<dbReference type="InterPro" id="IPR042081">
    <property type="entry name" value="RNA_2'-PTrans_C"/>
</dbReference>
<evidence type="ECO:0000256" key="1">
    <source>
        <dbReference type="ARBA" id="ARBA00003343"/>
    </source>
</evidence>
<keyword evidence="5" id="KW-0520">NAD</keyword>
<accession>A0AAV5RGI9</accession>
<gene>
    <name evidence="8" type="ORF">DASB73_015670</name>
</gene>
<dbReference type="GO" id="GO:0003950">
    <property type="term" value="F:NAD+ poly-ADP-ribosyltransferase activity"/>
    <property type="evidence" value="ECO:0007669"/>
    <property type="project" value="InterPro"/>
</dbReference>
<evidence type="ECO:0000256" key="2">
    <source>
        <dbReference type="ARBA" id="ARBA00009836"/>
    </source>
</evidence>
<evidence type="ECO:0000256" key="5">
    <source>
        <dbReference type="ARBA" id="ARBA00023027"/>
    </source>
</evidence>
<proteinExistence type="inferred from homology"/>
<dbReference type="PANTHER" id="PTHR12684:SF2">
    <property type="entry name" value="TRNA 2'-PHOSPHOTRANSFERASE 1"/>
    <property type="match status" value="1"/>
</dbReference>
<evidence type="ECO:0000256" key="4">
    <source>
        <dbReference type="ARBA" id="ARBA00022679"/>
    </source>
</evidence>
<protein>
    <recommendedName>
        <fullName evidence="3">2'-phosphotransferase</fullName>
        <ecNumber evidence="3">2.7.1.160</ecNumber>
    </recommendedName>
</protein>
<evidence type="ECO:0000256" key="6">
    <source>
        <dbReference type="ARBA" id="ARBA00025212"/>
    </source>
</evidence>
<comment type="catalytic activity">
    <reaction evidence="7">
        <text>2'-phospho-[ligated tRNA] + NAD(+) = mature tRNA + ADP-alpha-D-ribose 1'',2''-cyclic phosphate + nicotinamide</text>
        <dbReference type="Rhea" id="RHEA:23324"/>
        <dbReference type="Rhea" id="RHEA-COMP:11106"/>
        <dbReference type="Rhea" id="RHEA-COMP:11107"/>
        <dbReference type="ChEBI" id="CHEBI:17154"/>
        <dbReference type="ChEBI" id="CHEBI:57540"/>
        <dbReference type="ChEBI" id="CHEBI:76596"/>
        <dbReference type="ChEBI" id="CHEBI:82883"/>
        <dbReference type="ChEBI" id="CHEBI:85027"/>
        <dbReference type="EC" id="2.7.1.160"/>
    </reaction>
</comment>
<dbReference type="HAMAP" id="MF_00299">
    <property type="entry name" value="KptA"/>
    <property type="match status" value="1"/>
</dbReference>
<dbReference type="Gene3D" id="3.20.170.30">
    <property type="match status" value="1"/>
</dbReference>
<dbReference type="InterPro" id="IPR022928">
    <property type="entry name" value="RNA_2'-PTrans_KptA"/>
</dbReference>
<keyword evidence="4" id="KW-0808">Transferase</keyword>
<dbReference type="GO" id="GO:0000215">
    <property type="term" value="F:tRNA 2'-phosphotransferase activity"/>
    <property type="evidence" value="ECO:0007669"/>
    <property type="project" value="UniProtKB-EC"/>
</dbReference>
<comment type="caution">
    <text evidence="8">The sequence shown here is derived from an EMBL/GenBank/DDBJ whole genome shotgun (WGS) entry which is preliminary data.</text>
</comment>
<organism evidence="8 9">
    <name type="scientific">Starmerella bacillaris</name>
    <name type="common">Yeast</name>
    <name type="synonym">Candida zemplinina</name>
    <dbReference type="NCBI Taxonomy" id="1247836"/>
    <lineage>
        <taxon>Eukaryota</taxon>
        <taxon>Fungi</taxon>
        <taxon>Dikarya</taxon>
        <taxon>Ascomycota</taxon>
        <taxon>Saccharomycotina</taxon>
        <taxon>Dipodascomycetes</taxon>
        <taxon>Dipodascales</taxon>
        <taxon>Trichomonascaceae</taxon>
        <taxon>Starmerella</taxon>
    </lineage>
</organism>
<evidence type="ECO:0000256" key="3">
    <source>
        <dbReference type="ARBA" id="ARBA00012007"/>
    </source>
</evidence>
<dbReference type="Gene3D" id="1.10.10.970">
    <property type="entry name" value="RNA 2'-phosphotransferase, Tpt1/KptA family, N-terminal domain"/>
    <property type="match status" value="1"/>
</dbReference>
<dbReference type="Pfam" id="PF01885">
    <property type="entry name" value="PTS_2-RNA"/>
    <property type="match status" value="1"/>
</dbReference>
<name>A0AAV5RGI9_STABA</name>
<dbReference type="SUPFAM" id="SSF56399">
    <property type="entry name" value="ADP-ribosylation"/>
    <property type="match status" value="1"/>
</dbReference>
<dbReference type="EMBL" id="BTGC01000003">
    <property type="protein sequence ID" value="GMM50609.1"/>
    <property type="molecule type" value="Genomic_DNA"/>
</dbReference>
<dbReference type="AlphaFoldDB" id="A0AAV5RGI9"/>
<evidence type="ECO:0000313" key="8">
    <source>
        <dbReference type="EMBL" id="GMM50609.1"/>
    </source>
</evidence>
<sequence>MAPKARAPKTPEEALSRALAKTLRHAAKSQGIPQDNEGWCEISDLLKHQPYINLKATPDTIENVVVADKKGRYEFNEDKSKIRAVQGHSVNVDVGLTALEESQLPELIVHGTYLDIWPTIRNEGLNRMKRQHIHLAQNLPSSIKSDTRQISGMRSSSQVYIFIDGPKAMRAGIQFFMASNGAILSSGIDGVIKPDFFLKVTNNKLELLD</sequence>
<evidence type="ECO:0000313" key="9">
    <source>
        <dbReference type="Proteomes" id="UP001362899"/>
    </source>
</evidence>
<dbReference type="GO" id="GO:0006388">
    <property type="term" value="P:tRNA splicing, via endonucleolytic cleavage and ligation"/>
    <property type="evidence" value="ECO:0007669"/>
    <property type="project" value="TreeGrafter"/>
</dbReference>
<keyword evidence="9" id="KW-1185">Reference proteome</keyword>
<dbReference type="EC" id="2.7.1.160" evidence="3"/>
<dbReference type="InterPro" id="IPR042080">
    <property type="entry name" value="RNA_2'-PTrans_N"/>
</dbReference>
<dbReference type="PANTHER" id="PTHR12684">
    <property type="entry name" value="PUTATIVE PHOSPHOTRANSFERASE"/>
    <property type="match status" value="1"/>
</dbReference>
<comment type="function">
    <text evidence="1">Catalyzes the last step of tRNA splicing, the transfer of the splice junction 2'-phosphate from ligated tRNA to NAD to produce ADP-ribose 1''-2'' cyclic phosphate.</text>
</comment>
<comment type="function">
    <text evidence="6">Removes the 2'-phosphate from RNA via an intermediate in which the phosphate is ADP-ribosylated by NAD followed by a presumed transesterification to release the RNA and generate ADP-ribose 1''-2''-cyclic phosphate (APPR&gt;P). May function as an ADP-ribosylase.</text>
</comment>
<evidence type="ECO:0000256" key="7">
    <source>
        <dbReference type="ARBA" id="ARBA00047949"/>
    </source>
</evidence>
<comment type="similarity">
    <text evidence="2">Belongs to the KptA/TPT1 family.</text>
</comment>
<dbReference type="InterPro" id="IPR002745">
    <property type="entry name" value="Ptrans_KptA/Tpt1"/>
</dbReference>
<reference evidence="8 9" key="1">
    <citation type="journal article" date="2023" name="Elife">
        <title>Identification of key yeast species and microbe-microbe interactions impacting larval growth of Drosophila in the wild.</title>
        <authorList>
            <person name="Mure A."/>
            <person name="Sugiura Y."/>
            <person name="Maeda R."/>
            <person name="Honda K."/>
            <person name="Sakurai N."/>
            <person name="Takahashi Y."/>
            <person name="Watada M."/>
            <person name="Katoh T."/>
            <person name="Gotoh A."/>
            <person name="Gotoh Y."/>
            <person name="Taniguchi I."/>
            <person name="Nakamura K."/>
            <person name="Hayashi T."/>
            <person name="Katayama T."/>
            <person name="Uemura T."/>
            <person name="Hattori Y."/>
        </authorList>
    </citation>
    <scope>NUCLEOTIDE SEQUENCE [LARGE SCALE GENOMIC DNA]</scope>
    <source>
        <strain evidence="8 9">SB-73</strain>
    </source>
</reference>
<dbReference type="Proteomes" id="UP001362899">
    <property type="component" value="Unassembled WGS sequence"/>
</dbReference>